<dbReference type="InterPro" id="IPR037289">
    <property type="entry name" value="Elp2"/>
</dbReference>
<evidence type="ECO:0000256" key="6">
    <source>
        <dbReference type="ARBA" id="ARBA00022490"/>
    </source>
</evidence>
<evidence type="ECO:0000313" key="14">
    <source>
        <dbReference type="Proteomes" id="UP000014760"/>
    </source>
</evidence>
<evidence type="ECO:0000256" key="7">
    <source>
        <dbReference type="ARBA" id="ARBA00022574"/>
    </source>
</evidence>
<dbReference type="GO" id="GO:0002098">
    <property type="term" value="P:tRNA wobble uridine modification"/>
    <property type="evidence" value="ECO:0007669"/>
    <property type="project" value="InterPro"/>
</dbReference>
<dbReference type="AlphaFoldDB" id="R7TWN9"/>
<feature type="repeat" description="WD" evidence="11">
    <location>
        <begin position="284"/>
        <end position="321"/>
    </location>
</feature>
<protein>
    <recommendedName>
        <fullName evidence="5">Elongator complex protein 2</fullName>
    </recommendedName>
</protein>
<dbReference type="UniPathway" id="UPA00988"/>
<keyword evidence="9" id="KW-0677">Repeat</keyword>
<keyword evidence="7 11" id="KW-0853">WD repeat</keyword>
<dbReference type="GO" id="GO:0005737">
    <property type="term" value="C:cytoplasm"/>
    <property type="evidence" value="ECO:0007669"/>
    <property type="project" value="UniProtKB-SubCell"/>
</dbReference>
<evidence type="ECO:0000256" key="5">
    <source>
        <dbReference type="ARBA" id="ARBA00020267"/>
    </source>
</evidence>
<reference evidence="14" key="1">
    <citation type="submission" date="2012-12" db="EMBL/GenBank/DDBJ databases">
        <authorList>
            <person name="Hellsten U."/>
            <person name="Grimwood J."/>
            <person name="Chapman J.A."/>
            <person name="Shapiro H."/>
            <person name="Aerts A."/>
            <person name="Otillar R.P."/>
            <person name="Terry A.Y."/>
            <person name="Boore J.L."/>
            <person name="Simakov O."/>
            <person name="Marletaz F."/>
            <person name="Cho S.-J."/>
            <person name="Edsinger-Gonzales E."/>
            <person name="Havlak P."/>
            <person name="Kuo D.-H."/>
            <person name="Larsson T."/>
            <person name="Lv J."/>
            <person name="Arendt D."/>
            <person name="Savage R."/>
            <person name="Osoegawa K."/>
            <person name="de Jong P."/>
            <person name="Lindberg D.R."/>
            <person name="Seaver E.C."/>
            <person name="Weisblat D.A."/>
            <person name="Putnam N.H."/>
            <person name="Grigoriev I.V."/>
            <person name="Rokhsar D.S."/>
        </authorList>
    </citation>
    <scope>NUCLEOTIDE SEQUENCE</scope>
    <source>
        <strain evidence="14">I ESC-2004</strain>
    </source>
</reference>
<gene>
    <name evidence="12" type="ORF">CAPTEDRAFT_179061</name>
</gene>
<dbReference type="InterPro" id="IPR036322">
    <property type="entry name" value="WD40_repeat_dom_sf"/>
</dbReference>
<organism evidence="12">
    <name type="scientific">Capitella teleta</name>
    <name type="common">Polychaete worm</name>
    <dbReference type="NCBI Taxonomy" id="283909"/>
    <lineage>
        <taxon>Eukaryota</taxon>
        <taxon>Metazoa</taxon>
        <taxon>Spiralia</taxon>
        <taxon>Lophotrochozoa</taxon>
        <taxon>Annelida</taxon>
        <taxon>Polychaeta</taxon>
        <taxon>Sedentaria</taxon>
        <taxon>Scolecida</taxon>
        <taxon>Capitellidae</taxon>
        <taxon>Capitella</taxon>
    </lineage>
</organism>
<dbReference type="PANTHER" id="PTHR44111">
    <property type="entry name" value="ELONGATOR COMPLEX PROTEIN 2"/>
    <property type="match status" value="1"/>
</dbReference>
<accession>R7TWN9</accession>
<dbReference type="SUPFAM" id="SSF50978">
    <property type="entry name" value="WD40 repeat-like"/>
    <property type="match status" value="3"/>
</dbReference>
<evidence type="ECO:0000313" key="12">
    <source>
        <dbReference type="EMBL" id="ELT98174.1"/>
    </source>
</evidence>
<keyword evidence="10" id="KW-0539">Nucleus</keyword>
<evidence type="ECO:0000256" key="1">
    <source>
        <dbReference type="ARBA" id="ARBA00004123"/>
    </source>
</evidence>
<dbReference type="STRING" id="283909.R7TWN9"/>
<evidence type="ECO:0000256" key="9">
    <source>
        <dbReference type="ARBA" id="ARBA00022737"/>
    </source>
</evidence>
<keyword evidence="6" id="KW-0963">Cytoplasm</keyword>
<dbReference type="InterPro" id="IPR001680">
    <property type="entry name" value="WD40_rpt"/>
</dbReference>
<comment type="pathway">
    <text evidence="3">tRNA modification; 5-methoxycarbonylmethyl-2-thiouridine-tRNA biosynthesis.</text>
</comment>
<evidence type="ECO:0000313" key="13">
    <source>
        <dbReference type="EnsemblMetazoa" id="CapteP179061"/>
    </source>
</evidence>
<dbReference type="EMBL" id="AMQN01010605">
    <property type="status" value="NOT_ANNOTATED_CDS"/>
    <property type="molecule type" value="Genomic_DNA"/>
</dbReference>
<dbReference type="OMA" id="ENFRHIS"/>
<dbReference type="FunFam" id="2.130.10.10:FF:000400">
    <property type="entry name" value="Elongator acetyltransferase complex subunit 2"/>
    <property type="match status" value="1"/>
</dbReference>
<sequence>MSSVKSLYISSACNKSPHCVDWGRNGLIIYGTCNAIAVGQLQNPSTHVSHTLCGHSAPVNSVRWIRPSDNGDETEFVSSSSDKTAIVWDIGTKEKTAVLSGHTAKVSLATGLYLGSRTLIATTSVDSTVKIWQRKSSAQADFQCIYTISFGSGFAFDLSWVVLPNTQVPMLACCGDDQKIHLYIEQDTKFIEVHRLCGHEDWIRAVEFAVDDSGDVMLASCDQEFYIRIWRISSRNPSEVKLISEEKKNSLEKLDPELEIKMTEETFALSDNDLCYAVTLESVLHGHENWIYSLHWQPAVEIKLEGLILLSASMDQTLSLWAPDPHTALWLQQVRVGEVGGNNLGFYGAIFSPSGRSMLAHGYQGAFHVWHQQENETDWKAGVTFGGHFSSVRDLCWDPEGAYLISTGTDQTTRLHAYWHSSDPQENAWHEMVRPQVHGYDLQCLSMVNRFSFASGADEKVIRVFQAPRNFLENFSVLTNINFNAEMLDDFPEGASVPALGLSNKAVFSADVPETKSPASNQHYPDIYFSPQHMKQPPTEENLMQNTLWPETQKLYGHGYEVFALACHPKGTLLASACKAAKADHACIILWDTKTWRQSAQLSAHSLTVTHLSFSHNGRYLLSVSRDRNWCLFQETAGSGDSASVPSYERVAIKSAHSRIIWSCAWSHDDQYFVTVSRDKKAVVWQQQPLNDELFVSAGSPLKLPDSVTAVDFAPDMHNDFYILAFGLDNGHIMIYKWADQAWSLHFHLKQSEAHHLTVKQVKFQPTAAGNELLLASCSDDHSVKINSVKL</sequence>
<reference evidence="12 14" key="2">
    <citation type="journal article" date="2013" name="Nature">
        <title>Insights into bilaterian evolution from three spiralian genomes.</title>
        <authorList>
            <person name="Simakov O."/>
            <person name="Marletaz F."/>
            <person name="Cho S.J."/>
            <person name="Edsinger-Gonzales E."/>
            <person name="Havlak P."/>
            <person name="Hellsten U."/>
            <person name="Kuo D.H."/>
            <person name="Larsson T."/>
            <person name="Lv J."/>
            <person name="Arendt D."/>
            <person name="Savage R."/>
            <person name="Osoegawa K."/>
            <person name="de Jong P."/>
            <person name="Grimwood J."/>
            <person name="Chapman J.A."/>
            <person name="Shapiro H."/>
            <person name="Aerts A."/>
            <person name="Otillar R.P."/>
            <person name="Terry A.Y."/>
            <person name="Boore J.L."/>
            <person name="Grigoriev I.V."/>
            <person name="Lindberg D.R."/>
            <person name="Seaver E.C."/>
            <person name="Weisblat D.A."/>
            <person name="Putnam N.H."/>
            <person name="Rokhsar D.S."/>
        </authorList>
    </citation>
    <scope>NUCLEOTIDE SEQUENCE</scope>
    <source>
        <strain evidence="12 14">I ESC-2004</strain>
    </source>
</reference>
<dbReference type="PANTHER" id="PTHR44111:SF1">
    <property type="entry name" value="ELONGATOR COMPLEX PROTEIN 2"/>
    <property type="match status" value="1"/>
</dbReference>
<feature type="repeat" description="WD" evidence="11">
    <location>
        <begin position="385"/>
        <end position="415"/>
    </location>
</feature>
<name>R7TWN9_CAPTE</name>
<reference evidence="13" key="3">
    <citation type="submission" date="2015-06" db="UniProtKB">
        <authorList>
            <consortium name="EnsemblMetazoa"/>
        </authorList>
    </citation>
    <scope>IDENTIFICATION</scope>
</reference>
<dbReference type="HOGENOM" id="CLU_006430_1_0_1"/>
<keyword evidence="14" id="KW-1185">Reference proteome</keyword>
<dbReference type="PROSITE" id="PS50082">
    <property type="entry name" value="WD_REPEATS_2"/>
    <property type="match status" value="4"/>
</dbReference>
<dbReference type="FunCoup" id="R7TWN9">
    <property type="interactions" value="1259"/>
</dbReference>
<evidence type="ECO:0000256" key="2">
    <source>
        <dbReference type="ARBA" id="ARBA00004496"/>
    </source>
</evidence>
<evidence type="ECO:0000256" key="8">
    <source>
        <dbReference type="ARBA" id="ARBA00022694"/>
    </source>
</evidence>
<evidence type="ECO:0000256" key="3">
    <source>
        <dbReference type="ARBA" id="ARBA00005043"/>
    </source>
</evidence>
<evidence type="ECO:0000256" key="4">
    <source>
        <dbReference type="ARBA" id="ARBA00005881"/>
    </source>
</evidence>
<proteinExistence type="inferred from homology"/>
<dbReference type="EnsemblMetazoa" id="CapteT179061">
    <property type="protein sequence ID" value="CapteP179061"/>
    <property type="gene ID" value="CapteG179061"/>
</dbReference>
<evidence type="ECO:0000256" key="11">
    <source>
        <dbReference type="PROSITE-ProRule" id="PRU00221"/>
    </source>
</evidence>
<feature type="repeat" description="WD" evidence="11">
    <location>
        <begin position="52"/>
        <end position="98"/>
    </location>
</feature>
<keyword evidence="8" id="KW-0819">tRNA processing</keyword>
<comment type="similarity">
    <text evidence="4">Belongs to the WD repeat ELP2 family.</text>
</comment>
<dbReference type="OrthoDB" id="27911at2759"/>
<comment type="subcellular location">
    <subcellularLocation>
        <location evidence="2">Cytoplasm</location>
    </subcellularLocation>
    <subcellularLocation>
        <location evidence="1">Nucleus</location>
    </subcellularLocation>
</comment>
<dbReference type="SMART" id="SM00320">
    <property type="entry name" value="WD40"/>
    <property type="match status" value="10"/>
</dbReference>
<dbReference type="GO" id="GO:0005634">
    <property type="term" value="C:nucleus"/>
    <property type="evidence" value="ECO:0007669"/>
    <property type="project" value="UniProtKB-SubCell"/>
</dbReference>
<evidence type="ECO:0000256" key="10">
    <source>
        <dbReference type="ARBA" id="ARBA00023242"/>
    </source>
</evidence>
<dbReference type="Pfam" id="PF00400">
    <property type="entry name" value="WD40"/>
    <property type="match status" value="8"/>
</dbReference>
<dbReference type="Proteomes" id="UP000014760">
    <property type="component" value="Unassembled WGS sequence"/>
</dbReference>
<dbReference type="Gene3D" id="2.130.10.10">
    <property type="entry name" value="YVTN repeat-like/Quinoprotein amine dehydrogenase"/>
    <property type="match status" value="5"/>
</dbReference>
<feature type="repeat" description="WD" evidence="11">
    <location>
        <begin position="654"/>
        <end position="686"/>
    </location>
</feature>
<dbReference type="InterPro" id="IPR015943">
    <property type="entry name" value="WD40/YVTN_repeat-like_dom_sf"/>
</dbReference>
<dbReference type="EMBL" id="KB308219">
    <property type="protein sequence ID" value="ELT98174.1"/>
    <property type="molecule type" value="Genomic_DNA"/>
</dbReference>
<dbReference type="GO" id="GO:0033588">
    <property type="term" value="C:elongator holoenzyme complex"/>
    <property type="evidence" value="ECO:0007669"/>
    <property type="project" value="InterPro"/>
</dbReference>